<sequence>MLSSYESDACNPTKISIFVWQLLQNKIPTRSNLFKRGILKNPEECKCIFCGVENEDSNHLFIHCKIASDLWRDCYKWWGIRTVQDKDCKKVFEQHPNVAKMTTEKIGWECIWFTVTWTIWLARNEKIFKQKEVDRRKLLEMVQIRAFNWIKASRKDVRRLKNTSMLQTVGRY</sequence>
<dbReference type="Pfam" id="PF13966">
    <property type="entry name" value="zf-RVT"/>
    <property type="match status" value="1"/>
</dbReference>
<protein>
    <recommendedName>
        <fullName evidence="1">Reverse transcriptase zinc-binding domain-containing protein</fullName>
    </recommendedName>
</protein>
<evidence type="ECO:0000313" key="2">
    <source>
        <dbReference type="EMBL" id="GKV52096.1"/>
    </source>
</evidence>
<dbReference type="AlphaFoldDB" id="A0AAV5MQ72"/>
<evidence type="ECO:0000259" key="1">
    <source>
        <dbReference type="Pfam" id="PF13966"/>
    </source>
</evidence>
<comment type="caution">
    <text evidence="2">The sequence shown here is derived from an EMBL/GenBank/DDBJ whole genome shotgun (WGS) entry which is preliminary data.</text>
</comment>
<accession>A0AAV5MQ72</accession>
<dbReference type="InterPro" id="IPR026960">
    <property type="entry name" value="RVT-Znf"/>
</dbReference>
<dbReference type="EMBL" id="BPVZ01000606">
    <property type="protein sequence ID" value="GKV52096.1"/>
    <property type="molecule type" value="Genomic_DNA"/>
</dbReference>
<reference evidence="2 3" key="1">
    <citation type="journal article" date="2021" name="Commun. Biol.">
        <title>The genome of Shorea leprosula (Dipterocarpaceae) highlights the ecological relevance of drought in aseasonal tropical rainforests.</title>
        <authorList>
            <person name="Ng K.K.S."/>
            <person name="Kobayashi M.J."/>
            <person name="Fawcett J.A."/>
            <person name="Hatakeyama M."/>
            <person name="Paape T."/>
            <person name="Ng C.H."/>
            <person name="Ang C.C."/>
            <person name="Tnah L.H."/>
            <person name="Lee C.T."/>
            <person name="Nishiyama T."/>
            <person name="Sese J."/>
            <person name="O'Brien M.J."/>
            <person name="Copetti D."/>
            <person name="Mohd Noor M.I."/>
            <person name="Ong R.C."/>
            <person name="Putra M."/>
            <person name="Sireger I.Z."/>
            <person name="Indrioko S."/>
            <person name="Kosugi Y."/>
            <person name="Izuno A."/>
            <person name="Isagi Y."/>
            <person name="Lee S.L."/>
            <person name="Shimizu K.K."/>
        </authorList>
    </citation>
    <scope>NUCLEOTIDE SEQUENCE [LARGE SCALE GENOMIC DNA]</scope>
    <source>
        <strain evidence="2">214</strain>
    </source>
</reference>
<proteinExistence type="predicted"/>
<keyword evidence="3" id="KW-1185">Reference proteome</keyword>
<name>A0AAV5MQ72_9ROSI</name>
<evidence type="ECO:0000313" key="3">
    <source>
        <dbReference type="Proteomes" id="UP001054252"/>
    </source>
</evidence>
<dbReference type="Proteomes" id="UP001054252">
    <property type="component" value="Unassembled WGS sequence"/>
</dbReference>
<organism evidence="2 3">
    <name type="scientific">Rubroshorea leprosula</name>
    <dbReference type="NCBI Taxonomy" id="152421"/>
    <lineage>
        <taxon>Eukaryota</taxon>
        <taxon>Viridiplantae</taxon>
        <taxon>Streptophyta</taxon>
        <taxon>Embryophyta</taxon>
        <taxon>Tracheophyta</taxon>
        <taxon>Spermatophyta</taxon>
        <taxon>Magnoliopsida</taxon>
        <taxon>eudicotyledons</taxon>
        <taxon>Gunneridae</taxon>
        <taxon>Pentapetalae</taxon>
        <taxon>rosids</taxon>
        <taxon>malvids</taxon>
        <taxon>Malvales</taxon>
        <taxon>Dipterocarpaceae</taxon>
        <taxon>Rubroshorea</taxon>
    </lineage>
</organism>
<gene>
    <name evidence="2" type="ORF">SLEP1_g58693</name>
</gene>
<feature type="domain" description="Reverse transcriptase zinc-binding" evidence="1">
    <location>
        <begin position="12"/>
        <end position="71"/>
    </location>
</feature>